<protein>
    <recommendedName>
        <fullName evidence="3">DUF4402 domain-containing protein</fullName>
    </recommendedName>
</protein>
<evidence type="ECO:0000313" key="2">
    <source>
        <dbReference type="Proteomes" id="UP001207337"/>
    </source>
</evidence>
<dbReference type="RefSeq" id="WP_265788753.1">
    <property type="nucleotide sequence ID" value="NZ_BAABRS010000001.1"/>
</dbReference>
<keyword evidence="2" id="KW-1185">Reference proteome</keyword>
<sequence length="144" mass="15872">MEVQPELSVEVLRNLNFGTVITNSGTQQINLGDNRMGVFEIRALATQSVLISLDKPEHLEAEQNGNTDQIPLSLQAAYSSQANNYDNIIPFTNNNLRTVLESISDSKNSSAWETGYVYIFGDINVGDVIPDSYSATLVLNVVYQ</sequence>
<accession>A0ABT3PXP7</accession>
<evidence type="ECO:0000313" key="1">
    <source>
        <dbReference type="EMBL" id="MCW9712642.1"/>
    </source>
</evidence>
<proteinExistence type="predicted"/>
<gene>
    <name evidence="1" type="ORF">LQ318_06975</name>
</gene>
<dbReference type="Proteomes" id="UP001207337">
    <property type="component" value="Unassembled WGS sequence"/>
</dbReference>
<reference evidence="1 2" key="1">
    <citation type="submission" date="2021-11" db="EMBL/GenBank/DDBJ databases">
        <title>Aliifidinibius sp. nov., a new bacterium isolated from saline soil.</title>
        <authorList>
            <person name="Galisteo C."/>
            <person name="De La Haba R."/>
            <person name="Sanchez-Porro C."/>
            <person name="Ventosa A."/>
        </authorList>
    </citation>
    <scope>NUCLEOTIDE SEQUENCE [LARGE SCALE GENOMIC DNA]</scope>
    <source>
        <strain evidence="1 2">KACC 190600</strain>
    </source>
</reference>
<dbReference type="EMBL" id="JAJNDC010000001">
    <property type="protein sequence ID" value="MCW9712642.1"/>
    <property type="molecule type" value="Genomic_DNA"/>
</dbReference>
<name>A0ABT3PXP7_9BACT</name>
<organism evidence="1 2">
    <name type="scientific">Fodinibius salicampi</name>
    <dbReference type="NCBI Taxonomy" id="1920655"/>
    <lineage>
        <taxon>Bacteria</taxon>
        <taxon>Pseudomonadati</taxon>
        <taxon>Balneolota</taxon>
        <taxon>Balneolia</taxon>
        <taxon>Balneolales</taxon>
        <taxon>Balneolaceae</taxon>
        <taxon>Fodinibius</taxon>
    </lineage>
</organism>
<evidence type="ECO:0008006" key="3">
    <source>
        <dbReference type="Google" id="ProtNLM"/>
    </source>
</evidence>
<comment type="caution">
    <text evidence="1">The sequence shown here is derived from an EMBL/GenBank/DDBJ whole genome shotgun (WGS) entry which is preliminary data.</text>
</comment>